<comment type="cofactor">
    <cofactor evidence="1">
        <name>Mg(2+)</name>
        <dbReference type="ChEBI" id="CHEBI:18420"/>
    </cofactor>
</comment>
<evidence type="ECO:0000313" key="2">
    <source>
        <dbReference type="EMBL" id="SDT95995.1"/>
    </source>
</evidence>
<organism evidence="2 3">
    <name type="scientific">Halopseudomonas salegens</name>
    <dbReference type="NCBI Taxonomy" id="1434072"/>
    <lineage>
        <taxon>Bacteria</taxon>
        <taxon>Pseudomonadati</taxon>
        <taxon>Pseudomonadota</taxon>
        <taxon>Gammaproteobacteria</taxon>
        <taxon>Pseudomonadales</taxon>
        <taxon>Pseudomonadaceae</taxon>
        <taxon>Halopseudomonas</taxon>
    </lineage>
</organism>
<accession>A0A1H2ELL1</accession>
<dbReference type="InterPro" id="IPR036412">
    <property type="entry name" value="HAD-like_sf"/>
</dbReference>
<dbReference type="AlphaFoldDB" id="A0A1H2ELL1"/>
<dbReference type="PANTHER" id="PTHR43885">
    <property type="entry name" value="HALOACID DEHALOGENASE-LIKE HYDROLASE"/>
    <property type="match status" value="1"/>
</dbReference>
<dbReference type="Gene3D" id="3.40.50.1000">
    <property type="entry name" value="HAD superfamily/HAD-like"/>
    <property type="match status" value="1"/>
</dbReference>
<dbReference type="InterPro" id="IPR006439">
    <property type="entry name" value="HAD-SF_hydro_IA"/>
</dbReference>
<dbReference type="Gene3D" id="1.10.260.80">
    <property type="match status" value="1"/>
</dbReference>
<evidence type="ECO:0000313" key="3">
    <source>
        <dbReference type="Proteomes" id="UP000243924"/>
    </source>
</evidence>
<dbReference type="RefSeq" id="WP_092384436.1">
    <property type="nucleotide sequence ID" value="NZ_LT629787.1"/>
</dbReference>
<dbReference type="InterPro" id="IPR023214">
    <property type="entry name" value="HAD_sf"/>
</dbReference>
<keyword evidence="3" id="KW-1185">Reference proteome</keyword>
<dbReference type="SFLD" id="SFLDG01129">
    <property type="entry name" value="C1.5:_HAD__Beta-PGM__Phosphata"/>
    <property type="match status" value="1"/>
</dbReference>
<name>A0A1H2ELL1_9GAMM</name>
<evidence type="ECO:0000256" key="1">
    <source>
        <dbReference type="ARBA" id="ARBA00001946"/>
    </source>
</evidence>
<dbReference type="OrthoDB" id="5623813at2"/>
<dbReference type="NCBIfam" id="TIGR01509">
    <property type="entry name" value="HAD-SF-IA-v3"/>
    <property type="match status" value="1"/>
</dbReference>
<dbReference type="Pfam" id="PF13419">
    <property type="entry name" value="HAD_2"/>
    <property type="match status" value="1"/>
</dbReference>
<gene>
    <name evidence="2" type="ORF">SAMN05216210_0841</name>
</gene>
<proteinExistence type="predicted"/>
<dbReference type="Proteomes" id="UP000243924">
    <property type="component" value="Chromosome I"/>
</dbReference>
<dbReference type="InterPro" id="IPR041492">
    <property type="entry name" value="HAD_2"/>
</dbReference>
<dbReference type="SFLD" id="SFLDS00003">
    <property type="entry name" value="Haloacid_Dehalogenase"/>
    <property type="match status" value="1"/>
</dbReference>
<dbReference type="PANTHER" id="PTHR43885:SF1">
    <property type="entry name" value="SUPERFAMILY HYDROLASE, PUTATIVE (AFU_ORTHOLOGUE AFUA_4G13290)-RELATED"/>
    <property type="match status" value="1"/>
</dbReference>
<reference evidence="3" key="1">
    <citation type="submission" date="2016-10" db="EMBL/GenBank/DDBJ databases">
        <authorList>
            <person name="Varghese N."/>
            <person name="Submissions S."/>
        </authorList>
    </citation>
    <scope>NUCLEOTIDE SEQUENCE [LARGE SCALE GENOMIC DNA]</scope>
    <source>
        <strain evidence="3">CECT 8338</strain>
    </source>
</reference>
<dbReference type="STRING" id="1434072.SAMN05216210_0841"/>
<dbReference type="SUPFAM" id="SSF56784">
    <property type="entry name" value="HAD-like"/>
    <property type="match status" value="1"/>
</dbReference>
<sequence>MHGLQAWIFDLDGTLTLAQHDFPAIRRQLGIPAEADILAYLKSCAPAERLRLQSELDAIERELAQQVSPAPGAAELIRHLHAEGHKLGILTRNLQQVARDSLAVIGVLDCFAAEDILGRDQAEPKPGPGGILDLLSRWQQSPRDAVMLGDFRFDLEAGRAAGCHTCLIHPENSWPALADWHMPDCGSLLRFLQQ</sequence>
<protein>
    <submittedName>
        <fullName evidence="2">Haloacid dehalogenase superfamily, subfamily IA, variant 3 with third motif having DD or ED</fullName>
    </submittedName>
</protein>
<dbReference type="EMBL" id="LT629787">
    <property type="protein sequence ID" value="SDT95995.1"/>
    <property type="molecule type" value="Genomic_DNA"/>
</dbReference>